<feature type="domain" description="Heterokaryon incompatibility" evidence="1">
    <location>
        <begin position="75"/>
        <end position="223"/>
    </location>
</feature>
<name>A0A2N3MZM7_9PEZI</name>
<dbReference type="PANTHER" id="PTHR24148:SF73">
    <property type="entry name" value="HET DOMAIN PROTEIN (AFU_ORTHOLOGUE AFUA_8G01020)"/>
    <property type="match status" value="1"/>
</dbReference>
<dbReference type="InterPro" id="IPR052895">
    <property type="entry name" value="HetReg/Transcr_Mod"/>
</dbReference>
<sequence length="681" mass="78666">MRLRGLVARLIERFWPRAIWNLYMKLLGIDVDRPWTYQRLDSPGQIRLFRLHRWMPFAGVRGSIVHVNLEEAPTYNAISYHWGTIRENRRIWVDGAYFEISLATHDALESYSSLWYQRLVWIDYLCIDQRQESESLVEKGKQVAMMRDIYSKAQRVIVHIPRQQFAPFFHPLLHELTLAVNEPFFSSAQLYAKYELEIFSLRWQALVYFLNAEWFSRIWIVQEVALAREVELRYAGWNYDWDSLSHTLYEALRAPEMAALLQITQKGRRAVVQLGHLHTLSQTRRLMPLVQTQRIVNESSYLLRAALLFSNNMNPEQRQKTEAALRSPTPLIKLLRTFVDFNATDPRDKVYALQGLLAEACPPELVPNYESITASELFRLVARHILGDTNIRERLSMLALAGAGYDGRRKDIPSWAPDLTCRLPAAPLSPYVWPRQAFEYKACGDTEPRVGFSDESPDILRLTAIRVDQIQAIGPALDLATDDEFVRDPNDKLFNANDIIFFNRWHTVTLALVKQHIADPYPYKPHQSLKEAFWRTLVGDATKDTRPAPSYLGKIYDDWVTLHREMLPYGLDAGRTLIMPEDDEFWARRRYVGTWDNAMAYCATGRSVCATSKGYLGCVPHWAEAGDEILVVMGSPAPLVVRRVHRAPETRYEIIGQCYLHGIMDGEMVDGDPAWDTLTFV</sequence>
<dbReference type="AlphaFoldDB" id="A0A2N3MZM7"/>
<dbReference type="STRING" id="41688.A0A2N3MZM7"/>
<accession>A0A2N3MZM7</accession>
<dbReference type="OrthoDB" id="2157530at2759"/>
<dbReference type="PANTHER" id="PTHR24148">
    <property type="entry name" value="ANKYRIN REPEAT DOMAIN-CONTAINING PROTEIN 39 HOMOLOG-RELATED"/>
    <property type="match status" value="1"/>
</dbReference>
<reference evidence="2 3" key="1">
    <citation type="journal article" date="2017" name="G3 (Bethesda)">
        <title>First Draft Genome Sequence of the Pathogenic Fungus Lomentospora prolificans (Formerly Scedosporium prolificans).</title>
        <authorList>
            <person name="Luo R."/>
            <person name="Zimin A."/>
            <person name="Workman R."/>
            <person name="Fan Y."/>
            <person name="Pertea G."/>
            <person name="Grossman N."/>
            <person name="Wear M.P."/>
            <person name="Jia B."/>
            <person name="Miller H."/>
            <person name="Casadevall A."/>
            <person name="Timp W."/>
            <person name="Zhang S.X."/>
            <person name="Salzberg S.L."/>
        </authorList>
    </citation>
    <scope>NUCLEOTIDE SEQUENCE [LARGE SCALE GENOMIC DNA]</scope>
    <source>
        <strain evidence="2 3">JHH-5317</strain>
    </source>
</reference>
<dbReference type="InParanoid" id="A0A2N3MZM7"/>
<dbReference type="VEuPathDB" id="FungiDB:jhhlp_008138"/>
<evidence type="ECO:0000259" key="1">
    <source>
        <dbReference type="Pfam" id="PF06985"/>
    </source>
</evidence>
<dbReference type="Proteomes" id="UP000233524">
    <property type="component" value="Unassembled WGS sequence"/>
</dbReference>
<proteinExistence type="predicted"/>
<dbReference type="Pfam" id="PF26639">
    <property type="entry name" value="Het-6_barrel"/>
    <property type="match status" value="1"/>
</dbReference>
<organism evidence="2 3">
    <name type="scientific">Lomentospora prolificans</name>
    <dbReference type="NCBI Taxonomy" id="41688"/>
    <lineage>
        <taxon>Eukaryota</taxon>
        <taxon>Fungi</taxon>
        <taxon>Dikarya</taxon>
        <taxon>Ascomycota</taxon>
        <taxon>Pezizomycotina</taxon>
        <taxon>Sordariomycetes</taxon>
        <taxon>Hypocreomycetidae</taxon>
        <taxon>Microascales</taxon>
        <taxon>Microascaceae</taxon>
        <taxon>Lomentospora</taxon>
    </lineage>
</organism>
<dbReference type="EMBL" id="NLAX01001584">
    <property type="protein sequence ID" value="PKS05620.1"/>
    <property type="molecule type" value="Genomic_DNA"/>
</dbReference>
<evidence type="ECO:0000313" key="3">
    <source>
        <dbReference type="Proteomes" id="UP000233524"/>
    </source>
</evidence>
<dbReference type="Pfam" id="PF06985">
    <property type="entry name" value="HET"/>
    <property type="match status" value="1"/>
</dbReference>
<protein>
    <recommendedName>
        <fullName evidence="1">Heterokaryon incompatibility domain-containing protein</fullName>
    </recommendedName>
</protein>
<dbReference type="InterPro" id="IPR010730">
    <property type="entry name" value="HET"/>
</dbReference>
<comment type="caution">
    <text evidence="2">The sequence shown here is derived from an EMBL/GenBank/DDBJ whole genome shotgun (WGS) entry which is preliminary data.</text>
</comment>
<gene>
    <name evidence="2" type="ORF">jhhlp_008138</name>
</gene>
<keyword evidence="3" id="KW-1185">Reference proteome</keyword>
<evidence type="ECO:0000313" key="2">
    <source>
        <dbReference type="EMBL" id="PKS05620.1"/>
    </source>
</evidence>